<keyword evidence="12" id="KW-1185">Reference proteome</keyword>
<dbReference type="EMBL" id="SZWE01000001">
    <property type="protein sequence ID" value="MRU15466.1"/>
    <property type="molecule type" value="Genomic_DNA"/>
</dbReference>
<dbReference type="GO" id="GO:0009425">
    <property type="term" value="C:bacterial-type flagellum basal body"/>
    <property type="evidence" value="ECO:0007669"/>
    <property type="project" value="InterPro"/>
</dbReference>
<dbReference type="Pfam" id="PF03748">
    <property type="entry name" value="FliL"/>
    <property type="match status" value="1"/>
</dbReference>
<evidence type="ECO:0000256" key="9">
    <source>
        <dbReference type="ARBA" id="ARBA00023136"/>
    </source>
</evidence>
<dbReference type="RefSeq" id="WP_154150784.1">
    <property type="nucleotide sequence ID" value="NZ_SZWE01000001.1"/>
</dbReference>
<keyword evidence="11" id="KW-0966">Cell projection</keyword>
<evidence type="ECO:0000256" key="7">
    <source>
        <dbReference type="ARBA" id="ARBA00022779"/>
    </source>
</evidence>
<reference evidence="11 12" key="1">
    <citation type="submission" date="2019-05" db="EMBL/GenBank/DDBJ databases">
        <title>Roseovarius bejariae sp. nov., a moderately halophylic bacterium isolated from a saline soil in Rambla Salada (Murcia).</title>
        <authorList>
            <person name="Castro D.J."/>
            <person name="Gomez-Altuve A."/>
            <person name="Reina J.C."/>
            <person name="Rodriguez M."/>
            <person name="Sampedro I."/>
            <person name="Llamas I."/>
            <person name="Martinez-Checa F."/>
        </authorList>
    </citation>
    <scope>NUCLEOTIDE SEQUENCE [LARGE SCALE GENOMIC DNA]</scope>
    <source>
        <strain evidence="11 12">A21</strain>
    </source>
</reference>
<comment type="similarity">
    <text evidence="3 10">Belongs to the FliL family.</text>
</comment>
<dbReference type="GO" id="GO:0071978">
    <property type="term" value="P:bacterial-type flagellum-dependent swarming motility"/>
    <property type="evidence" value="ECO:0007669"/>
    <property type="project" value="TreeGrafter"/>
</dbReference>
<keyword evidence="8 10" id="KW-1133">Transmembrane helix</keyword>
<proteinExistence type="inferred from homology"/>
<evidence type="ECO:0000256" key="5">
    <source>
        <dbReference type="ARBA" id="ARBA00022500"/>
    </source>
</evidence>
<comment type="function">
    <text evidence="1 10">Controls the rotational direction of flagella during chemotaxis.</text>
</comment>
<evidence type="ECO:0000313" key="11">
    <source>
        <dbReference type="EMBL" id="MRU15466.1"/>
    </source>
</evidence>
<dbReference type="GO" id="GO:0006935">
    <property type="term" value="P:chemotaxis"/>
    <property type="evidence" value="ECO:0007669"/>
    <property type="project" value="UniProtKB-KW"/>
</dbReference>
<keyword evidence="4" id="KW-1003">Cell membrane</keyword>
<keyword evidence="6 10" id="KW-0812">Transmembrane</keyword>
<evidence type="ECO:0000313" key="12">
    <source>
        <dbReference type="Proteomes" id="UP000564704"/>
    </source>
</evidence>
<gene>
    <name evidence="11" type="ORF">FDP25_08495</name>
</gene>
<dbReference type="AlphaFoldDB" id="A0A844CWD6"/>
<keyword evidence="11" id="KW-0282">Flagellum</keyword>
<dbReference type="Proteomes" id="UP000564704">
    <property type="component" value="Unassembled WGS sequence"/>
</dbReference>
<dbReference type="InterPro" id="IPR005503">
    <property type="entry name" value="FliL"/>
</dbReference>
<evidence type="ECO:0000256" key="2">
    <source>
        <dbReference type="ARBA" id="ARBA00004162"/>
    </source>
</evidence>
<keyword evidence="10" id="KW-0997">Cell inner membrane</keyword>
<accession>A0A844CWD6</accession>
<keyword evidence="7 10" id="KW-0283">Flagellar rotation</keyword>
<organism evidence="11 12">
    <name type="scientific">Roseovarius bejariae</name>
    <dbReference type="NCBI Taxonomy" id="2576383"/>
    <lineage>
        <taxon>Bacteria</taxon>
        <taxon>Pseudomonadati</taxon>
        <taxon>Pseudomonadota</taxon>
        <taxon>Alphaproteobacteria</taxon>
        <taxon>Rhodobacterales</taxon>
        <taxon>Roseobacteraceae</taxon>
        <taxon>Roseovarius</taxon>
    </lineage>
</organism>
<evidence type="ECO:0000256" key="4">
    <source>
        <dbReference type="ARBA" id="ARBA00022475"/>
    </source>
</evidence>
<evidence type="ECO:0000256" key="8">
    <source>
        <dbReference type="ARBA" id="ARBA00022989"/>
    </source>
</evidence>
<name>A0A844CWD6_9RHOB</name>
<comment type="caution">
    <text evidence="11">The sequence shown here is derived from an EMBL/GenBank/DDBJ whole genome shotgun (WGS) entry which is preliminary data.</text>
</comment>
<protein>
    <recommendedName>
        <fullName evidence="10">Flagellar protein FliL</fullName>
    </recommendedName>
</protein>
<evidence type="ECO:0000256" key="1">
    <source>
        <dbReference type="ARBA" id="ARBA00002254"/>
    </source>
</evidence>
<evidence type="ECO:0000256" key="10">
    <source>
        <dbReference type="RuleBase" id="RU364125"/>
    </source>
</evidence>
<dbReference type="PANTHER" id="PTHR35091">
    <property type="entry name" value="FLAGELLAR PROTEIN FLIL"/>
    <property type="match status" value="1"/>
</dbReference>
<keyword evidence="5 10" id="KW-0145">Chemotaxis</keyword>
<evidence type="ECO:0000256" key="3">
    <source>
        <dbReference type="ARBA" id="ARBA00008281"/>
    </source>
</evidence>
<feature type="transmembrane region" description="Helical" evidence="10">
    <location>
        <begin position="20"/>
        <end position="45"/>
    </location>
</feature>
<evidence type="ECO:0000256" key="6">
    <source>
        <dbReference type="ARBA" id="ARBA00022692"/>
    </source>
</evidence>
<comment type="subcellular location">
    <subcellularLocation>
        <location evidence="10">Cell inner membrane</location>
    </subcellularLocation>
    <subcellularLocation>
        <location evidence="2">Cell membrane</location>
        <topology evidence="2">Single-pass membrane protein</topology>
    </subcellularLocation>
</comment>
<dbReference type="PANTHER" id="PTHR35091:SF2">
    <property type="entry name" value="FLAGELLAR PROTEIN FLIL"/>
    <property type="match status" value="1"/>
</dbReference>
<dbReference type="GO" id="GO:0005886">
    <property type="term" value="C:plasma membrane"/>
    <property type="evidence" value="ECO:0007669"/>
    <property type="project" value="UniProtKB-SubCell"/>
</dbReference>
<keyword evidence="11" id="KW-0969">Cilium</keyword>
<sequence>MAETENTEEETPKKASKLPLIIGLVLALLGGGGGFFAVYSGLILAPDEDKHVAGEESPEKVKDMPDVAFVPVDPMVISLNSGRARHLRFQAQLEVGTPHKAEVTKLMPRVVDVLNSYLRALEPEDLEAGAALIRLRAQMLRRVQIVTGGDRVKDLLIMEFVLN</sequence>
<dbReference type="OrthoDB" id="7619358at2"/>
<keyword evidence="9 10" id="KW-0472">Membrane</keyword>